<organism evidence="2 3">
    <name type="scientific">Alteromonas gilva</name>
    <dbReference type="NCBI Taxonomy" id="2987522"/>
    <lineage>
        <taxon>Bacteria</taxon>
        <taxon>Pseudomonadati</taxon>
        <taxon>Pseudomonadota</taxon>
        <taxon>Gammaproteobacteria</taxon>
        <taxon>Alteromonadales</taxon>
        <taxon>Alteromonadaceae</taxon>
        <taxon>Alteromonas/Salinimonas group</taxon>
        <taxon>Alteromonas</taxon>
    </lineage>
</organism>
<accession>A0ABT5KZY7</accession>
<evidence type="ECO:0000313" key="2">
    <source>
        <dbReference type="EMBL" id="MDC8829761.1"/>
    </source>
</evidence>
<gene>
    <name evidence="2" type="ORF">OIK42_03190</name>
</gene>
<feature type="chain" id="PRO_5047176898" evidence="1">
    <location>
        <begin position="26"/>
        <end position="206"/>
    </location>
</feature>
<protein>
    <submittedName>
        <fullName evidence="2">DUF4402 domain-containing protein</fullName>
    </submittedName>
</protein>
<dbReference type="Proteomes" id="UP001218788">
    <property type="component" value="Unassembled WGS sequence"/>
</dbReference>
<keyword evidence="3" id="KW-1185">Reference proteome</keyword>
<sequence length="206" mass="20578">MKTFNKNLSVIGTALIATLAGSASAETVTVPVTLTVDNTIAFTQTGTLDFGTLRATADGSAAVNCVGLTMPANPASALNATLGTAGSTACTATGTAVIQNVGGTPTRPEFAVAGLAPFTVLTLTLPTTADLALNPAPAGAPIFRLLDFTAYQSSGTPGAVTTTVTADNVGDIAFTVGATIITDPTTASLQYENTSYTGDFDVTVSY</sequence>
<comment type="caution">
    <text evidence="2">The sequence shown here is derived from an EMBL/GenBank/DDBJ whole genome shotgun (WGS) entry which is preliminary data.</text>
</comment>
<dbReference type="EMBL" id="JAQQXP010000001">
    <property type="protein sequence ID" value="MDC8829761.1"/>
    <property type="molecule type" value="Genomic_DNA"/>
</dbReference>
<evidence type="ECO:0000256" key="1">
    <source>
        <dbReference type="SAM" id="SignalP"/>
    </source>
</evidence>
<dbReference type="RefSeq" id="WP_273638333.1">
    <property type="nucleotide sequence ID" value="NZ_JAQQXP010000001.1"/>
</dbReference>
<keyword evidence="1" id="KW-0732">Signal</keyword>
<name>A0ABT5KZY7_9ALTE</name>
<reference evidence="2 3" key="1">
    <citation type="submission" date="2022-10" db="EMBL/GenBank/DDBJ databases">
        <title>Alteromonas sp. chi3 Genome sequencing.</title>
        <authorList>
            <person name="Park S."/>
        </authorList>
    </citation>
    <scope>NUCLEOTIDE SEQUENCE [LARGE SCALE GENOMIC DNA]</scope>
    <source>
        <strain evidence="3">chi3</strain>
    </source>
</reference>
<feature type="signal peptide" evidence="1">
    <location>
        <begin position="1"/>
        <end position="25"/>
    </location>
</feature>
<proteinExistence type="predicted"/>
<evidence type="ECO:0000313" key="3">
    <source>
        <dbReference type="Proteomes" id="UP001218788"/>
    </source>
</evidence>